<dbReference type="EMBL" id="QZBM01000061">
    <property type="protein sequence ID" value="THZ27133.1"/>
    <property type="molecule type" value="Genomic_DNA"/>
</dbReference>
<dbReference type="InterPro" id="IPR000953">
    <property type="entry name" value="Chromo/chromo_shadow_dom"/>
</dbReference>
<dbReference type="SMART" id="SM00298">
    <property type="entry name" value="CHROMO"/>
    <property type="match status" value="1"/>
</dbReference>
<feature type="compositionally biased region" description="Polar residues" evidence="3">
    <location>
        <begin position="182"/>
        <end position="194"/>
    </location>
</feature>
<dbReference type="SMART" id="SM00356">
    <property type="entry name" value="ZnF_C3H1"/>
    <property type="match status" value="2"/>
</dbReference>
<feature type="region of interest" description="Disordered" evidence="3">
    <location>
        <begin position="1"/>
        <end position="32"/>
    </location>
</feature>
<evidence type="ECO:0000259" key="5">
    <source>
        <dbReference type="PROSITE" id="PS50103"/>
    </source>
</evidence>
<gene>
    <name evidence="6" type="ORF">D6C91_02356</name>
</gene>
<feature type="region of interest" description="Disordered" evidence="3">
    <location>
        <begin position="209"/>
        <end position="413"/>
    </location>
</feature>
<feature type="domain" description="Chromo" evidence="4">
    <location>
        <begin position="34"/>
        <end position="93"/>
    </location>
</feature>
<dbReference type="CDD" id="cd18966">
    <property type="entry name" value="chromodomain"/>
    <property type="match status" value="1"/>
</dbReference>
<feature type="domain" description="C3H1-type" evidence="5">
    <location>
        <begin position="535"/>
        <end position="563"/>
    </location>
</feature>
<sequence length="1194" mass="133213">MATPKSRRPFEEAADSDSDVNSDTTIQSDSEAEYSVEKILADRVDQKGKPQYLVKWEGYQLHRCTWEPPESFVDDDCLRNWELHKRDIKQPFDVRRFDEAVAREEEQREKRVAKRAEKRRKKLARRLVPRKALKKGVARKADRGASSSSDTESPPRNRNTVLLDPPTPSRSTVQKRKRVVSLSRSPSPALSVNDISNSQYSMFNEPTTALRETAHTSPSTRSTVVPKRARVDGPDGLVSSVGKKRSGATVDDTVSKPNVTLPASSAKKKPQSNVTSTQAGPYKAKDHIKATGGPAKPQSKPTKSSTAPNLSKLPDTATPRRVSDANLALRPGESANNSRNKDTPSTTTTTTTTVARPATLDGQPSLKPSTAANTTPKVAPRLAGPSRPKPIKLFMDKSTKRQRPRVNEYTPKDSTDTQFANLALQRRMQLYSHNEPAPDPNALRFIDPSTGKIIDNANNTSTNALRLDTDVERVSDVATSENSAPGLEARSASISDIRRTPLNGRVSMPQSAQEAALKFAYPSAQPAQPAPPRFNTKGITCRFWLRGTCKKSETECIYAHEWTGVLDKKKNAPCTFFLNGGCMFTDQQCEYQHNISSKHGEREDVNDFRALQRPERSRRRSESPDHSGKRQDEVEGRRGRSSLSQIKTRLDERSPMISPSLTSTATFETRNEPDTHVAHPRMRLDVDYESSANAVGLPDVTISDPGNQPDLSEPVNACLTISPASPPVFTMDVKLSFDTKSCRSNFLSTYGENVSLEGTDICRSRDFEAYWFEADKTLASGQIVSAVGDTMVAYLEDFLILHSSGVVVRGEKFVLVVYPTQNPDWKFMPHRGPERSGLRWHLQGAGPEMLEPLVTKPTKSSFPSMCTEHLGLDSEVLFAANKGKQTDKLVCLFFPREAPETKVVEAFLVDSRARICFSDDHERWAQFCNNKGSSGVILFHPSMNAFWKVPEFYSVLATTANVFQIGVSKSSKSRPDLPMQYSCTRLFPNGSLTLITDDIFKYYPALAVRVLESFESLKLKAQGARCDRIYCRPGILAWLAELIDEDCEQGISTEDSPRVRCWQLACDLLNVTVADNSSNPFRSDMGPPPLLYSPRKSQMPEYGPLWDSSEQEATDFLVGWFAGHCVDECERYRRFTVVYEQHGATAPQTPGLLQSANPKDPKGWMLKYRHLKVTTPNRLLAAREEYEKSKMRQR</sequence>
<dbReference type="InterPro" id="IPR000571">
    <property type="entry name" value="Znf_CCCH"/>
</dbReference>
<dbReference type="Gene3D" id="4.10.1000.10">
    <property type="entry name" value="Zinc finger, CCCH-type"/>
    <property type="match status" value="1"/>
</dbReference>
<name>A0A4S9TQD9_AURPU</name>
<dbReference type="PROSITE" id="PS50103">
    <property type="entry name" value="ZF_C3H1"/>
    <property type="match status" value="2"/>
</dbReference>
<dbReference type="SUPFAM" id="SSF54160">
    <property type="entry name" value="Chromo domain-like"/>
    <property type="match status" value="1"/>
</dbReference>
<evidence type="ECO:0000259" key="4">
    <source>
        <dbReference type="PROSITE" id="PS50013"/>
    </source>
</evidence>
<organism evidence="6 7">
    <name type="scientific">Aureobasidium pullulans</name>
    <name type="common">Black yeast</name>
    <name type="synonym">Pullularia pullulans</name>
    <dbReference type="NCBI Taxonomy" id="5580"/>
    <lineage>
        <taxon>Eukaryota</taxon>
        <taxon>Fungi</taxon>
        <taxon>Dikarya</taxon>
        <taxon>Ascomycota</taxon>
        <taxon>Pezizomycotina</taxon>
        <taxon>Dothideomycetes</taxon>
        <taxon>Dothideomycetidae</taxon>
        <taxon>Dothideales</taxon>
        <taxon>Saccotheciaceae</taxon>
        <taxon>Aureobasidium</taxon>
    </lineage>
</organism>
<dbReference type="AlphaFoldDB" id="A0A4S9TQD9"/>
<feature type="zinc finger region" description="C3H1-type" evidence="2">
    <location>
        <begin position="535"/>
        <end position="563"/>
    </location>
</feature>
<keyword evidence="2" id="KW-0863">Zinc-finger</keyword>
<reference evidence="6 7" key="1">
    <citation type="submission" date="2018-10" db="EMBL/GenBank/DDBJ databases">
        <title>Fifty Aureobasidium pullulans genomes reveal a recombining polyextremotolerant generalist.</title>
        <authorList>
            <person name="Gostincar C."/>
            <person name="Turk M."/>
            <person name="Zajc J."/>
            <person name="Gunde-Cimerman N."/>
        </authorList>
    </citation>
    <scope>NUCLEOTIDE SEQUENCE [LARGE SCALE GENOMIC DNA]</scope>
    <source>
        <strain evidence="6 7">EXF-3863</strain>
    </source>
</reference>
<dbReference type="InterPro" id="IPR023780">
    <property type="entry name" value="Chromo_domain"/>
</dbReference>
<protein>
    <recommendedName>
        <fullName evidence="8">Chromo domain-containing protein</fullName>
    </recommendedName>
</protein>
<dbReference type="InterPro" id="IPR016197">
    <property type="entry name" value="Chromo-like_dom_sf"/>
</dbReference>
<evidence type="ECO:0008006" key="8">
    <source>
        <dbReference type="Google" id="ProtNLM"/>
    </source>
</evidence>
<dbReference type="Pfam" id="PF00385">
    <property type="entry name" value="Chromo"/>
    <property type="match status" value="1"/>
</dbReference>
<dbReference type="PROSITE" id="PS50013">
    <property type="entry name" value="CHROMO_2"/>
    <property type="match status" value="1"/>
</dbReference>
<feature type="compositionally biased region" description="Polar residues" evidence="3">
    <location>
        <begin position="145"/>
        <end position="160"/>
    </location>
</feature>
<dbReference type="GO" id="GO:0006338">
    <property type="term" value="P:chromatin remodeling"/>
    <property type="evidence" value="ECO:0007669"/>
    <property type="project" value="UniProtKB-ARBA"/>
</dbReference>
<proteinExistence type="predicted"/>
<feature type="region of interest" description="Disordered" evidence="3">
    <location>
        <begin position="104"/>
        <end position="194"/>
    </location>
</feature>
<feature type="compositionally biased region" description="Polar residues" evidence="3">
    <location>
        <begin position="366"/>
        <end position="376"/>
    </location>
</feature>
<evidence type="ECO:0000256" key="3">
    <source>
        <dbReference type="SAM" id="MobiDB-lite"/>
    </source>
</evidence>
<dbReference type="Gene3D" id="2.40.50.40">
    <property type="match status" value="1"/>
</dbReference>
<feature type="domain" description="C3H1-type" evidence="5">
    <location>
        <begin position="568"/>
        <end position="596"/>
    </location>
</feature>
<feature type="compositionally biased region" description="Basic and acidic residues" evidence="3">
    <location>
        <begin position="599"/>
        <end position="638"/>
    </location>
</feature>
<accession>A0A4S9TQD9</accession>
<dbReference type="GO" id="GO:0008270">
    <property type="term" value="F:zinc ion binding"/>
    <property type="evidence" value="ECO:0007669"/>
    <property type="project" value="UniProtKB-KW"/>
</dbReference>
<comment type="caution">
    <text evidence="6">The sequence shown here is derived from an EMBL/GenBank/DDBJ whole genome shotgun (WGS) entry which is preliminary data.</text>
</comment>
<feature type="compositionally biased region" description="Basic residues" evidence="3">
    <location>
        <begin position="111"/>
        <end position="138"/>
    </location>
</feature>
<evidence type="ECO:0000313" key="7">
    <source>
        <dbReference type="Proteomes" id="UP000308005"/>
    </source>
</evidence>
<feature type="compositionally biased region" description="Polar residues" evidence="3">
    <location>
        <begin position="299"/>
        <end position="309"/>
    </location>
</feature>
<evidence type="ECO:0000256" key="1">
    <source>
        <dbReference type="ARBA" id="ARBA00011353"/>
    </source>
</evidence>
<feature type="zinc finger region" description="C3H1-type" evidence="2">
    <location>
        <begin position="568"/>
        <end position="596"/>
    </location>
</feature>
<dbReference type="Proteomes" id="UP000308005">
    <property type="component" value="Unassembled WGS sequence"/>
</dbReference>
<keyword evidence="2" id="KW-0479">Metal-binding</keyword>
<keyword evidence="2" id="KW-0862">Zinc</keyword>
<comment type="subunit">
    <text evidence="1">Component of the NuA4 histone acetyltransferase complex.</text>
</comment>
<evidence type="ECO:0000313" key="6">
    <source>
        <dbReference type="EMBL" id="THZ27133.1"/>
    </source>
</evidence>
<evidence type="ECO:0000256" key="2">
    <source>
        <dbReference type="PROSITE-ProRule" id="PRU00723"/>
    </source>
</evidence>
<feature type="region of interest" description="Disordered" evidence="3">
    <location>
        <begin position="599"/>
        <end position="659"/>
    </location>
</feature>